<evidence type="ECO:0000256" key="1">
    <source>
        <dbReference type="SAM" id="MobiDB-lite"/>
    </source>
</evidence>
<feature type="non-terminal residue" evidence="2">
    <location>
        <position position="1"/>
    </location>
</feature>
<dbReference type="EMBL" id="CADCSY010000027">
    <property type="protein sequence ID" value="CAA9220461.1"/>
    <property type="molecule type" value="Genomic_DNA"/>
</dbReference>
<dbReference type="AlphaFoldDB" id="A0A6J4HE06"/>
<feature type="compositionally biased region" description="Pro residues" evidence="1">
    <location>
        <begin position="10"/>
        <end position="27"/>
    </location>
</feature>
<feature type="non-terminal residue" evidence="2">
    <location>
        <position position="100"/>
    </location>
</feature>
<accession>A0A6J4HE06</accession>
<sequence>VGPLHRNRPPAAPPGPRPRGVPRPGGPPLGGAVQLRQRAVHRRVPPAGHGQARAAPAPRPPVPSQPRARRPRRRARELPPRVGPRPARRAGPLRPGLPGV</sequence>
<evidence type="ECO:0000313" key="2">
    <source>
        <dbReference type="EMBL" id="CAA9220461.1"/>
    </source>
</evidence>
<proteinExistence type="predicted"/>
<feature type="region of interest" description="Disordered" evidence="1">
    <location>
        <begin position="1"/>
        <end position="100"/>
    </location>
</feature>
<reference evidence="2" key="1">
    <citation type="submission" date="2020-02" db="EMBL/GenBank/DDBJ databases">
        <authorList>
            <person name="Meier V. D."/>
        </authorList>
    </citation>
    <scope>NUCLEOTIDE SEQUENCE</scope>
    <source>
        <strain evidence="2">AVDCRST_MAG20</strain>
    </source>
</reference>
<gene>
    <name evidence="2" type="ORF">AVDCRST_MAG20-707</name>
</gene>
<feature type="compositionally biased region" description="Low complexity" evidence="1">
    <location>
        <begin position="89"/>
        <end position="100"/>
    </location>
</feature>
<protein>
    <submittedName>
        <fullName evidence="2">Uncharacterized protein</fullName>
    </submittedName>
</protein>
<organism evidence="2">
    <name type="scientific">uncultured Acidimicrobiales bacterium</name>
    <dbReference type="NCBI Taxonomy" id="310071"/>
    <lineage>
        <taxon>Bacteria</taxon>
        <taxon>Bacillati</taxon>
        <taxon>Actinomycetota</taxon>
        <taxon>Acidimicrobiia</taxon>
        <taxon>Acidimicrobiales</taxon>
        <taxon>environmental samples</taxon>
    </lineage>
</organism>
<name>A0A6J4HE06_9ACTN</name>
<feature type="compositionally biased region" description="Low complexity" evidence="1">
    <location>
        <begin position="45"/>
        <end position="56"/>
    </location>
</feature>